<dbReference type="GO" id="GO:0043590">
    <property type="term" value="C:bacterial nucleoid"/>
    <property type="evidence" value="ECO:0007669"/>
    <property type="project" value="TreeGrafter"/>
</dbReference>
<evidence type="ECO:0000313" key="9">
    <source>
        <dbReference type="EMBL" id="MCA9375298.1"/>
    </source>
</evidence>
<evidence type="ECO:0000256" key="4">
    <source>
        <dbReference type="ARBA" id="ARBA00023172"/>
    </source>
</evidence>
<dbReference type="SUPFAM" id="SSF57863">
    <property type="entry name" value="ArfGap/RecO-like zinc finger"/>
    <property type="match status" value="1"/>
</dbReference>
<evidence type="ECO:0000256" key="5">
    <source>
        <dbReference type="ARBA" id="ARBA00023204"/>
    </source>
</evidence>
<accession>A0A955I675</accession>
<reference evidence="9" key="1">
    <citation type="submission" date="2020-04" db="EMBL/GenBank/DDBJ databases">
        <authorList>
            <person name="Zhang T."/>
        </authorList>
    </citation>
    <scope>NUCLEOTIDE SEQUENCE</scope>
    <source>
        <strain evidence="9">HKST-UBA16</strain>
    </source>
</reference>
<dbReference type="GO" id="GO:0006310">
    <property type="term" value="P:DNA recombination"/>
    <property type="evidence" value="ECO:0007669"/>
    <property type="project" value="UniProtKB-UniRule"/>
</dbReference>
<dbReference type="Pfam" id="PF02565">
    <property type="entry name" value="RecO_C"/>
    <property type="match status" value="1"/>
</dbReference>
<proteinExistence type="inferred from homology"/>
<comment type="similarity">
    <text evidence="1 7">Belongs to the RecO family.</text>
</comment>
<dbReference type="EMBL" id="JAGQLM010000138">
    <property type="protein sequence ID" value="MCA9375298.1"/>
    <property type="molecule type" value="Genomic_DNA"/>
</dbReference>
<dbReference type="InterPro" id="IPR042242">
    <property type="entry name" value="RecO_C"/>
</dbReference>
<gene>
    <name evidence="7 9" type="primary">recO</name>
    <name evidence="9" type="ORF">KC622_03130</name>
</gene>
<keyword evidence="5 7" id="KW-0234">DNA repair</keyword>
<evidence type="ECO:0000256" key="6">
    <source>
        <dbReference type="ARBA" id="ARBA00033409"/>
    </source>
</evidence>
<evidence type="ECO:0000256" key="7">
    <source>
        <dbReference type="HAMAP-Rule" id="MF_00201"/>
    </source>
</evidence>
<evidence type="ECO:0000256" key="1">
    <source>
        <dbReference type="ARBA" id="ARBA00007452"/>
    </source>
</evidence>
<evidence type="ECO:0000259" key="8">
    <source>
        <dbReference type="Pfam" id="PF11967"/>
    </source>
</evidence>
<dbReference type="InterPro" id="IPR012340">
    <property type="entry name" value="NA-bd_OB-fold"/>
</dbReference>
<dbReference type="NCBIfam" id="TIGR00613">
    <property type="entry name" value="reco"/>
    <property type="match status" value="1"/>
</dbReference>
<dbReference type="SUPFAM" id="SSF50249">
    <property type="entry name" value="Nucleic acid-binding proteins"/>
    <property type="match status" value="1"/>
</dbReference>
<dbReference type="AlphaFoldDB" id="A0A955I675"/>
<keyword evidence="3 7" id="KW-0227">DNA damage</keyword>
<comment type="caution">
    <text evidence="9">The sequence shown here is derived from an EMBL/GenBank/DDBJ whole genome shotgun (WGS) entry which is preliminary data.</text>
</comment>
<dbReference type="InterPro" id="IPR003717">
    <property type="entry name" value="RecO"/>
</dbReference>
<dbReference type="InterPro" id="IPR022572">
    <property type="entry name" value="DNA_rep/recomb_RecO_N"/>
</dbReference>
<organism evidence="9 10">
    <name type="scientific">Candidatus Dojkabacteria bacterium</name>
    <dbReference type="NCBI Taxonomy" id="2099670"/>
    <lineage>
        <taxon>Bacteria</taxon>
        <taxon>Candidatus Dojkabacteria</taxon>
    </lineage>
</organism>
<dbReference type="HAMAP" id="MF_00201">
    <property type="entry name" value="RecO"/>
    <property type="match status" value="1"/>
</dbReference>
<evidence type="ECO:0000313" key="10">
    <source>
        <dbReference type="Proteomes" id="UP000748332"/>
    </source>
</evidence>
<evidence type="ECO:0000256" key="3">
    <source>
        <dbReference type="ARBA" id="ARBA00022763"/>
    </source>
</evidence>
<dbReference type="Proteomes" id="UP000748332">
    <property type="component" value="Unassembled WGS sequence"/>
</dbReference>
<protein>
    <recommendedName>
        <fullName evidence="2 7">DNA repair protein RecO</fullName>
    </recommendedName>
    <alternativeName>
        <fullName evidence="6 7">Recombination protein O</fullName>
    </alternativeName>
</protein>
<reference evidence="9" key="2">
    <citation type="journal article" date="2021" name="Microbiome">
        <title>Successional dynamics and alternative stable states in a saline activated sludge microbial community over 9 years.</title>
        <authorList>
            <person name="Wang Y."/>
            <person name="Ye J."/>
            <person name="Ju F."/>
            <person name="Liu L."/>
            <person name="Boyd J.A."/>
            <person name="Deng Y."/>
            <person name="Parks D.H."/>
            <person name="Jiang X."/>
            <person name="Yin X."/>
            <person name="Woodcroft B.J."/>
            <person name="Tyson G.W."/>
            <person name="Hugenholtz P."/>
            <person name="Polz M.F."/>
            <person name="Zhang T."/>
        </authorList>
    </citation>
    <scope>NUCLEOTIDE SEQUENCE</scope>
    <source>
        <strain evidence="9">HKST-UBA16</strain>
    </source>
</reference>
<dbReference type="Gene3D" id="1.20.1440.120">
    <property type="entry name" value="Recombination protein O, C-terminal domain"/>
    <property type="match status" value="1"/>
</dbReference>
<dbReference type="PANTHER" id="PTHR33991:SF1">
    <property type="entry name" value="DNA REPAIR PROTEIN RECO"/>
    <property type="match status" value="1"/>
</dbReference>
<dbReference type="Gene3D" id="2.40.50.140">
    <property type="entry name" value="Nucleic acid-binding proteins"/>
    <property type="match status" value="1"/>
</dbReference>
<keyword evidence="4 7" id="KW-0233">DNA recombination</keyword>
<dbReference type="GO" id="GO:0006302">
    <property type="term" value="P:double-strand break repair"/>
    <property type="evidence" value="ECO:0007669"/>
    <property type="project" value="TreeGrafter"/>
</dbReference>
<dbReference type="Pfam" id="PF11967">
    <property type="entry name" value="RecO_N"/>
    <property type="match status" value="1"/>
</dbReference>
<name>A0A955I675_9BACT</name>
<dbReference type="PANTHER" id="PTHR33991">
    <property type="entry name" value="DNA REPAIR PROTEIN RECO"/>
    <property type="match status" value="1"/>
</dbReference>
<feature type="domain" description="DNA replication/recombination mediator RecO N-terminal" evidence="8">
    <location>
        <begin position="1"/>
        <end position="77"/>
    </location>
</feature>
<dbReference type="InterPro" id="IPR037278">
    <property type="entry name" value="ARFGAP/RecO"/>
</dbReference>
<evidence type="ECO:0000256" key="2">
    <source>
        <dbReference type="ARBA" id="ARBA00021310"/>
    </source>
</evidence>
<sequence>MALAKDRIVILKSINFSEADKILTVFGQNRGRFTLLCKGIRKIESKNRGNMQTLSISDITFYEGKNMSILRESSLVNGAEYEKDNYSEIKGLLYLLNKVLVEDQPEPRVFSFLEELFEKGFSTKNVNKFRVRCLQEIGFLPDLKRCSVCGHTNGLDYFETKTFCMICSNCFQKESLRTNKSVVPLRKVKYSNKIMSDAIDNFIKSVIE</sequence>
<comment type="function">
    <text evidence="7">Involved in DNA repair and RecF pathway recombination.</text>
</comment>